<keyword evidence="5 13" id="KW-0732">Signal</keyword>
<dbReference type="SUPFAM" id="SSF53822">
    <property type="entry name" value="Periplasmic binding protein-like I"/>
    <property type="match status" value="1"/>
</dbReference>
<dbReference type="GO" id="GO:0005886">
    <property type="term" value="C:plasma membrane"/>
    <property type="evidence" value="ECO:0007669"/>
    <property type="project" value="UniProtKB-SubCell"/>
</dbReference>
<dbReference type="PANTHER" id="PTHR24061">
    <property type="entry name" value="CALCIUM-SENSING RECEPTOR-RELATED"/>
    <property type="match status" value="1"/>
</dbReference>
<evidence type="ECO:0000256" key="10">
    <source>
        <dbReference type="ARBA" id="ARBA00023180"/>
    </source>
</evidence>
<evidence type="ECO:0000313" key="16">
    <source>
        <dbReference type="RefSeq" id="XP_025032160.1"/>
    </source>
</evidence>
<dbReference type="InterPro" id="IPR000337">
    <property type="entry name" value="GPCR_3"/>
</dbReference>
<accession>A0A9F5J104</accession>
<dbReference type="InterPro" id="IPR004073">
    <property type="entry name" value="GPCR_3_vmron_rcpt_2"/>
</dbReference>
<keyword evidence="4 12" id="KW-0812">Transmembrane</keyword>
<dbReference type="InterPro" id="IPR001828">
    <property type="entry name" value="ANF_lig-bd_rcpt"/>
</dbReference>
<dbReference type="GeneID" id="112542765"/>
<keyword evidence="11" id="KW-0807">Transducer</keyword>
<evidence type="ECO:0000259" key="14">
    <source>
        <dbReference type="PROSITE" id="PS50259"/>
    </source>
</evidence>
<evidence type="ECO:0000313" key="15">
    <source>
        <dbReference type="Proteomes" id="UP000695026"/>
    </source>
</evidence>
<feature type="domain" description="G-protein coupled receptors family 3 profile" evidence="14">
    <location>
        <begin position="617"/>
        <end position="803"/>
    </location>
</feature>
<feature type="transmembrane region" description="Helical" evidence="12">
    <location>
        <begin position="608"/>
        <end position="634"/>
    </location>
</feature>
<evidence type="ECO:0000256" key="6">
    <source>
        <dbReference type="ARBA" id="ARBA00022989"/>
    </source>
</evidence>
<evidence type="ECO:0000256" key="12">
    <source>
        <dbReference type="SAM" id="Phobius"/>
    </source>
</evidence>
<evidence type="ECO:0000256" key="3">
    <source>
        <dbReference type="ARBA" id="ARBA00022475"/>
    </source>
</evidence>
<keyword evidence="3" id="KW-1003">Cell membrane</keyword>
<comment type="similarity">
    <text evidence="2">Belongs to the G-protein coupled receptor 3 family.</text>
</comment>
<evidence type="ECO:0000256" key="9">
    <source>
        <dbReference type="ARBA" id="ARBA00023170"/>
    </source>
</evidence>
<dbReference type="InterPro" id="IPR028082">
    <property type="entry name" value="Peripla_BP_I"/>
</dbReference>
<keyword evidence="6 12" id="KW-1133">Transmembrane helix</keyword>
<evidence type="ECO:0000256" key="4">
    <source>
        <dbReference type="ARBA" id="ARBA00022692"/>
    </source>
</evidence>
<keyword evidence="8 12" id="KW-0472">Membrane</keyword>
<feature type="transmembrane region" description="Helical" evidence="12">
    <location>
        <begin position="646"/>
        <end position="670"/>
    </location>
</feature>
<keyword evidence="7" id="KW-0297">G-protein coupled receptor</keyword>
<dbReference type="Pfam" id="PF00003">
    <property type="entry name" value="7tm_3"/>
    <property type="match status" value="1"/>
</dbReference>
<reference evidence="16" key="1">
    <citation type="submission" date="2025-08" db="UniProtKB">
        <authorList>
            <consortium name="RefSeq"/>
        </authorList>
    </citation>
    <scope>IDENTIFICATION</scope>
    <source>
        <tissue evidence="16">Liver</tissue>
    </source>
</reference>
<dbReference type="KEGG" id="pbi:112542765"/>
<sequence length="803" mass="91458">MLILLWHLVNKIATLSCPASDAFPVPHEWYQPGDLIIGGMVSLILYHFYEIQFQEHPSLKPYQLPLIIPKFYQHVLALAFAVKEINEDSQILPNITLGFHIYDSYYNPRMTYRTTLDLLFRSKEFVPNYKCDSHKNLMAIIGALETDTSSYMAETINVYKIPQLIYGSFAQEEFQTTKLSSLYCMVPNEDHQYIGVIQLLLRFGWKWIGVFATDNYGEHFLPKLQPLLSQNGICLAFTQKLSQRAHLEDLPELFDVISSISNKLIDQKSNAFLVYGESFTIVWLRSVVFLRDPENKESASFRKVWILMNPIDFILTGIQRNWDLQMFHGALSFSVHSREVQGFREYLQVIKPSTHKDGFLQDVWEQLFDCSFPNAESPSMINETCNGEENLEALPGPLFELQMIGHSYSIYNAVYTVAHSLQQTVRSRSKQREIPRFEFPDLQPWQLHPFLQGISFNNSAGERVFLNQKREATGGFDIINLITFPNRSLQRVRVGQLDPSAPRGKELFIDEDLIVWHPAFNQVLPLSQCNDHCSPGSWKKGAEGKQFCCYDCPPCPEGKVSNQNDMDDCFECSEDCYPNKEKKGCILKPVVFLTFEETLGIGLTSSALSFFVLTSWVAISSVLAKTITVVVAFMATKPGSPMRKWVGRRLAFSAVLSCSLFQVCICALWLSTSPPFPELDLYSEAKEIILQCNEGSSSFFYCVLGYMGILAIASFTVAFLARKLPDSFNEAKFITFSMLAFCSVWVSFVPAYLSTKGKAMVAVEVFSILSSSTALLGCIFLPKCYIIFFRPELNHREQLIRRN</sequence>
<dbReference type="Proteomes" id="UP000695026">
    <property type="component" value="Unplaced"/>
</dbReference>
<evidence type="ECO:0000256" key="5">
    <source>
        <dbReference type="ARBA" id="ARBA00022729"/>
    </source>
</evidence>
<keyword evidence="9" id="KW-0675">Receptor</keyword>
<evidence type="ECO:0000256" key="13">
    <source>
        <dbReference type="SAM" id="SignalP"/>
    </source>
</evidence>
<dbReference type="PRINTS" id="PR01535">
    <property type="entry name" value="VOMERONASL2R"/>
</dbReference>
<dbReference type="Pfam" id="PF07562">
    <property type="entry name" value="NCD3G"/>
    <property type="match status" value="1"/>
</dbReference>
<dbReference type="OrthoDB" id="5984008at2759"/>
<dbReference type="PRINTS" id="PR00248">
    <property type="entry name" value="GPCRMGR"/>
</dbReference>
<dbReference type="PANTHER" id="PTHR24061:SF599">
    <property type="entry name" value="G-PROTEIN COUPLED RECEPTORS FAMILY 3 PROFILE DOMAIN-CONTAINING PROTEIN"/>
    <property type="match status" value="1"/>
</dbReference>
<protein>
    <submittedName>
        <fullName evidence="16">Vomeronasal type-2 receptor 26-like</fullName>
    </submittedName>
</protein>
<dbReference type="OMA" id="HEWIAIA"/>
<feature type="transmembrane region" description="Helical" evidence="12">
    <location>
        <begin position="765"/>
        <end position="788"/>
    </location>
</feature>
<evidence type="ECO:0000256" key="1">
    <source>
        <dbReference type="ARBA" id="ARBA00004651"/>
    </source>
</evidence>
<evidence type="ECO:0000256" key="8">
    <source>
        <dbReference type="ARBA" id="ARBA00023136"/>
    </source>
</evidence>
<keyword evidence="10" id="KW-0325">Glycoprotein</keyword>
<dbReference type="Gene3D" id="3.40.50.2300">
    <property type="match status" value="2"/>
</dbReference>
<dbReference type="Pfam" id="PF01094">
    <property type="entry name" value="ANF_receptor"/>
    <property type="match status" value="1"/>
</dbReference>
<gene>
    <name evidence="16" type="primary">LOC112542765</name>
</gene>
<dbReference type="AlphaFoldDB" id="A0A9F5J104"/>
<dbReference type="InterPro" id="IPR017978">
    <property type="entry name" value="GPCR_3_C"/>
</dbReference>
<evidence type="ECO:0000256" key="7">
    <source>
        <dbReference type="ARBA" id="ARBA00023040"/>
    </source>
</evidence>
<dbReference type="FunFam" id="2.10.50.30:FF:000002">
    <property type="entry name" value="Vomeronasal 2 receptor, h1"/>
    <property type="match status" value="1"/>
</dbReference>
<dbReference type="PROSITE" id="PS50259">
    <property type="entry name" value="G_PROTEIN_RECEP_F3_4"/>
    <property type="match status" value="1"/>
</dbReference>
<evidence type="ECO:0000256" key="2">
    <source>
        <dbReference type="ARBA" id="ARBA00007242"/>
    </source>
</evidence>
<feature type="signal peptide" evidence="13">
    <location>
        <begin position="1"/>
        <end position="22"/>
    </location>
</feature>
<dbReference type="InterPro" id="IPR038550">
    <property type="entry name" value="GPCR_3_9-Cys_sf"/>
</dbReference>
<dbReference type="InterPro" id="IPR011500">
    <property type="entry name" value="GPCR_3_9-Cys_dom"/>
</dbReference>
<dbReference type="PROSITE" id="PS00981">
    <property type="entry name" value="G_PROTEIN_RECEP_F3_3"/>
    <property type="match status" value="1"/>
</dbReference>
<proteinExistence type="inferred from homology"/>
<dbReference type="GO" id="GO:0004930">
    <property type="term" value="F:G protein-coupled receptor activity"/>
    <property type="evidence" value="ECO:0007669"/>
    <property type="project" value="UniProtKB-KW"/>
</dbReference>
<feature type="transmembrane region" description="Helical" evidence="12">
    <location>
        <begin position="733"/>
        <end position="753"/>
    </location>
</feature>
<dbReference type="InterPro" id="IPR000068">
    <property type="entry name" value="GPCR_3_Ca_sens_rcpt-rel"/>
</dbReference>
<name>A0A9F5J104_PYTBI</name>
<comment type="subcellular location">
    <subcellularLocation>
        <location evidence="1">Cell membrane</location>
        <topology evidence="1">Multi-pass membrane protein</topology>
    </subcellularLocation>
</comment>
<organism evidence="15 16">
    <name type="scientific">Python bivittatus</name>
    <name type="common">Burmese python</name>
    <name type="synonym">Python molurus bivittatus</name>
    <dbReference type="NCBI Taxonomy" id="176946"/>
    <lineage>
        <taxon>Eukaryota</taxon>
        <taxon>Metazoa</taxon>
        <taxon>Chordata</taxon>
        <taxon>Craniata</taxon>
        <taxon>Vertebrata</taxon>
        <taxon>Euteleostomi</taxon>
        <taxon>Lepidosauria</taxon>
        <taxon>Squamata</taxon>
        <taxon>Bifurcata</taxon>
        <taxon>Unidentata</taxon>
        <taxon>Episquamata</taxon>
        <taxon>Toxicofera</taxon>
        <taxon>Serpentes</taxon>
        <taxon>Henophidia</taxon>
        <taxon>Pythonidae</taxon>
        <taxon>Python</taxon>
    </lineage>
</organism>
<evidence type="ECO:0000256" key="11">
    <source>
        <dbReference type="ARBA" id="ARBA00023224"/>
    </source>
</evidence>
<keyword evidence="15" id="KW-1185">Reference proteome</keyword>
<dbReference type="RefSeq" id="XP_025032160.1">
    <property type="nucleotide sequence ID" value="XM_025176392.1"/>
</dbReference>
<feature type="transmembrane region" description="Helical" evidence="12">
    <location>
        <begin position="698"/>
        <end position="721"/>
    </location>
</feature>
<feature type="chain" id="PRO_5039913569" evidence="13">
    <location>
        <begin position="23"/>
        <end position="803"/>
    </location>
</feature>
<dbReference type="FunFam" id="3.40.50.2300:FF:000024">
    <property type="entry name" value="Vomeronasal 2, receptor 73"/>
    <property type="match status" value="1"/>
</dbReference>
<dbReference type="Gene3D" id="2.10.50.30">
    <property type="entry name" value="GPCR, family 3, nine cysteines domain"/>
    <property type="match status" value="1"/>
</dbReference>
<dbReference type="InterPro" id="IPR017979">
    <property type="entry name" value="GPCR_3_CS"/>
</dbReference>